<keyword evidence="1" id="KW-0812">Transmembrane</keyword>
<dbReference type="AlphaFoldDB" id="A0A6B0U0K1"/>
<sequence>MAATTTTTAGTAPPRRFPGGLALLLWLLLFFSFRGTTGGRRRIEENGRTCGTLRSPTAGSDCVRACALCVRNETVPLSLSPSFFFFSAS</sequence>
<keyword evidence="1" id="KW-0472">Membrane</keyword>
<accession>A0A6B0U0K1</accession>
<evidence type="ECO:0000313" key="2">
    <source>
        <dbReference type="EMBL" id="MXU86029.1"/>
    </source>
</evidence>
<evidence type="ECO:0000256" key="1">
    <source>
        <dbReference type="SAM" id="Phobius"/>
    </source>
</evidence>
<name>A0A6B0U0K1_IXORI</name>
<dbReference type="EMBL" id="GIFC01003946">
    <property type="protein sequence ID" value="MXU86029.1"/>
    <property type="molecule type" value="Transcribed_RNA"/>
</dbReference>
<keyword evidence="1" id="KW-1133">Transmembrane helix</keyword>
<protein>
    <submittedName>
        <fullName evidence="2">Putative secreted protein</fullName>
    </submittedName>
</protein>
<proteinExistence type="predicted"/>
<reference evidence="2" key="1">
    <citation type="submission" date="2019-12" db="EMBL/GenBank/DDBJ databases">
        <title>An insight into the sialome of adult female Ixodes ricinus ticks feeding for 6 days.</title>
        <authorList>
            <person name="Perner J."/>
            <person name="Ribeiro J.M.C."/>
        </authorList>
    </citation>
    <scope>NUCLEOTIDE SEQUENCE</scope>
    <source>
        <strain evidence="2">Semi-engorged</strain>
        <tissue evidence="2">Salivary glands</tissue>
    </source>
</reference>
<organism evidence="2">
    <name type="scientific">Ixodes ricinus</name>
    <name type="common">Common tick</name>
    <name type="synonym">Acarus ricinus</name>
    <dbReference type="NCBI Taxonomy" id="34613"/>
    <lineage>
        <taxon>Eukaryota</taxon>
        <taxon>Metazoa</taxon>
        <taxon>Ecdysozoa</taxon>
        <taxon>Arthropoda</taxon>
        <taxon>Chelicerata</taxon>
        <taxon>Arachnida</taxon>
        <taxon>Acari</taxon>
        <taxon>Parasitiformes</taxon>
        <taxon>Ixodida</taxon>
        <taxon>Ixodoidea</taxon>
        <taxon>Ixodidae</taxon>
        <taxon>Ixodinae</taxon>
        <taxon>Ixodes</taxon>
    </lineage>
</organism>
<feature type="transmembrane region" description="Helical" evidence="1">
    <location>
        <begin position="17"/>
        <end position="33"/>
    </location>
</feature>